<evidence type="ECO:0008006" key="3">
    <source>
        <dbReference type="Google" id="ProtNLM"/>
    </source>
</evidence>
<reference evidence="1 2" key="1">
    <citation type="journal article" date="2017" name="Nat. Commun.">
        <title>Genome assembly with in vitro proximity ligation data and whole-genome triplication in lettuce.</title>
        <authorList>
            <person name="Reyes-Chin-Wo S."/>
            <person name="Wang Z."/>
            <person name="Yang X."/>
            <person name="Kozik A."/>
            <person name="Arikit S."/>
            <person name="Song C."/>
            <person name="Xia L."/>
            <person name="Froenicke L."/>
            <person name="Lavelle D.O."/>
            <person name="Truco M.J."/>
            <person name="Xia R."/>
            <person name="Zhu S."/>
            <person name="Xu C."/>
            <person name="Xu H."/>
            <person name="Xu X."/>
            <person name="Cox K."/>
            <person name="Korf I."/>
            <person name="Meyers B.C."/>
            <person name="Michelmore R.W."/>
        </authorList>
    </citation>
    <scope>NUCLEOTIDE SEQUENCE [LARGE SCALE GENOMIC DNA]</scope>
    <source>
        <strain evidence="2">cv. Salinas</strain>
        <tissue evidence="1">Seedlings</tissue>
    </source>
</reference>
<sequence>MGGHSGDAMEWTEACEKYFLEILEERVKAKYHRLKSVYLKFSELINHTGVTWDAVSGKVFANDTVWDDFLSFKSLKKKGCKIYSLLSLVFNSSTASSAFHNALTCAPQTSEEAHIIEDEYLEGGSFGESEFNGGSRKGKRMLEEEMEGLPGSRRMKKGPGNSKYDTLLDAFSESIVARKERDLARAEHYI</sequence>
<dbReference type="PANTHER" id="PTHR47584:SF14">
    <property type="entry name" value="L10-INTERACTING MYB DOMAIN-CONTAINING PROTEIN-LIKE"/>
    <property type="match status" value="1"/>
</dbReference>
<gene>
    <name evidence="1" type="ORF">LSAT_V11C800404370</name>
</gene>
<evidence type="ECO:0000313" key="1">
    <source>
        <dbReference type="EMBL" id="KAJ0192046.1"/>
    </source>
</evidence>
<proteinExistence type="predicted"/>
<dbReference type="Proteomes" id="UP000235145">
    <property type="component" value="Unassembled WGS sequence"/>
</dbReference>
<dbReference type="PANTHER" id="PTHR47584">
    <property type="match status" value="1"/>
</dbReference>
<accession>A0A9R1UR76</accession>
<dbReference type="AlphaFoldDB" id="A0A9R1UR76"/>
<dbReference type="InterPro" id="IPR045026">
    <property type="entry name" value="LIMYB"/>
</dbReference>
<keyword evidence="2" id="KW-1185">Reference proteome</keyword>
<protein>
    <recommendedName>
        <fullName evidence="3">Myb/SANT-like domain-containing protein</fullName>
    </recommendedName>
</protein>
<comment type="caution">
    <text evidence="1">The sequence shown here is derived from an EMBL/GenBank/DDBJ whole genome shotgun (WGS) entry which is preliminary data.</text>
</comment>
<organism evidence="1 2">
    <name type="scientific">Lactuca sativa</name>
    <name type="common">Garden lettuce</name>
    <dbReference type="NCBI Taxonomy" id="4236"/>
    <lineage>
        <taxon>Eukaryota</taxon>
        <taxon>Viridiplantae</taxon>
        <taxon>Streptophyta</taxon>
        <taxon>Embryophyta</taxon>
        <taxon>Tracheophyta</taxon>
        <taxon>Spermatophyta</taxon>
        <taxon>Magnoliopsida</taxon>
        <taxon>eudicotyledons</taxon>
        <taxon>Gunneridae</taxon>
        <taxon>Pentapetalae</taxon>
        <taxon>asterids</taxon>
        <taxon>campanulids</taxon>
        <taxon>Asterales</taxon>
        <taxon>Asteraceae</taxon>
        <taxon>Cichorioideae</taxon>
        <taxon>Cichorieae</taxon>
        <taxon>Lactucinae</taxon>
        <taxon>Lactuca</taxon>
    </lineage>
</organism>
<dbReference type="EMBL" id="NBSK02000008">
    <property type="protein sequence ID" value="KAJ0192046.1"/>
    <property type="molecule type" value="Genomic_DNA"/>
</dbReference>
<evidence type="ECO:0000313" key="2">
    <source>
        <dbReference type="Proteomes" id="UP000235145"/>
    </source>
</evidence>
<name>A0A9R1UR76_LACSA</name>